<evidence type="ECO:0000313" key="1">
    <source>
        <dbReference type="EMBL" id="VDL95615.1"/>
    </source>
</evidence>
<evidence type="ECO:0000313" key="3">
    <source>
        <dbReference type="WBParaSite" id="SSLN_0000957901-mRNA-1"/>
    </source>
</evidence>
<proteinExistence type="predicted"/>
<protein>
    <submittedName>
        <fullName evidence="1 3">Uncharacterized protein</fullName>
    </submittedName>
</protein>
<dbReference type="WBParaSite" id="SSLN_0000957901-mRNA-1">
    <property type="protein sequence ID" value="SSLN_0000957901-mRNA-1"/>
    <property type="gene ID" value="SSLN_0000957901"/>
</dbReference>
<dbReference type="AlphaFoldDB" id="A0A183SYD2"/>
<keyword evidence="2" id="KW-1185">Reference proteome</keyword>
<name>A0A183SYD2_SCHSO</name>
<organism evidence="3">
    <name type="scientific">Schistocephalus solidus</name>
    <name type="common">Tapeworm</name>
    <dbReference type="NCBI Taxonomy" id="70667"/>
    <lineage>
        <taxon>Eukaryota</taxon>
        <taxon>Metazoa</taxon>
        <taxon>Spiralia</taxon>
        <taxon>Lophotrochozoa</taxon>
        <taxon>Platyhelminthes</taxon>
        <taxon>Cestoda</taxon>
        <taxon>Eucestoda</taxon>
        <taxon>Diphyllobothriidea</taxon>
        <taxon>Diphyllobothriidae</taxon>
        <taxon>Schistocephalus</taxon>
    </lineage>
</organism>
<accession>A0A183SYD2</accession>
<reference evidence="1 2" key="2">
    <citation type="submission" date="2018-11" db="EMBL/GenBank/DDBJ databases">
        <authorList>
            <consortium name="Pathogen Informatics"/>
        </authorList>
    </citation>
    <scope>NUCLEOTIDE SEQUENCE [LARGE SCALE GENOMIC DNA]</scope>
    <source>
        <strain evidence="1 2">NST_G2</strain>
    </source>
</reference>
<dbReference type="EMBL" id="UYSU01035117">
    <property type="protein sequence ID" value="VDL95615.1"/>
    <property type="molecule type" value="Genomic_DNA"/>
</dbReference>
<reference evidence="3" key="1">
    <citation type="submission" date="2016-06" db="UniProtKB">
        <authorList>
            <consortium name="WormBaseParasite"/>
        </authorList>
    </citation>
    <scope>IDENTIFICATION</scope>
</reference>
<gene>
    <name evidence="1" type="ORF">SSLN_LOCUS9230</name>
</gene>
<dbReference type="PANTHER" id="PTHR46478:SF1">
    <property type="entry name" value="VON WILLEBRAND FACTOR A DOMAIN-CONTAINING PROTEIN 3A"/>
    <property type="match status" value="1"/>
</dbReference>
<sequence length="259" mass="28920">MRRISDVKITLRKKKLFNILAFGSEVVAWHSAHPRFADVEACHDAIAWLHQLCATGEADGSVCLGAALTAALEQTELAVTQRVPNAQTSDQNLKLGIYLVTDCAPGKVCSQTLATFFDARTHLTRFVHSLVPTKKKDEQEAFPCLNSLPRVHAITIGERDVTTESLLRALSHHCEGRFLSTTETQLPIKEYIEARDRQLLGESMEPKVDRATGMELPPLKSDDLLLLLKEINKCFSMLREVTGYRRLLQQKTQVTPNTA</sequence>
<evidence type="ECO:0000313" key="2">
    <source>
        <dbReference type="Proteomes" id="UP000275846"/>
    </source>
</evidence>
<dbReference type="STRING" id="70667.A0A183SYD2"/>
<dbReference type="Proteomes" id="UP000275846">
    <property type="component" value="Unassembled WGS sequence"/>
</dbReference>
<dbReference type="PANTHER" id="PTHR46478">
    <property type="entry name" value="VON WILLEBRAND FACTOR A DOMAIN-CONTAINING PROTEIN 3A"/>
    <property type="match status" value="1"/>
</dbReference>